<feature type="region of interest" description="Disordered" evidence="1">
    <location>
        <begin position="86"/>
        <end position="129"/>
    </location>
</feature>
<feature type="region of interest" description="Disordered" evidence="1">
    <location>
        <begin position="1"/>
        <end position="43"/>
    </location>
</feature>
<gene>
    <name evidence="2" type="ORF">TNIN_400791</name>
</gene>
<feature type="compositionally biased region" description="Acidic residues" evidence="1">
    <location>
        <begin position="844"/>
        <end position="854"/>
    </location>
</feature>
<keyword evidence="3" id="KW-1185">Reference proteome</keyword>
<dbReference type="Proteomes" id="UP000886998">
    <property type="component" value="Unassembled WGS sequence"/>
</dbReference>
<name>A0A8X7C206_9ARAC</name>
<evidence type="ECO:0000313" key="3">
    <source>
        <dbReference type="Proteomes" id="UP000886998"/>
    </source>
</evidence>
<evidence type="ECO:0000313" key="2">
    <source>
        <dbReference type="EMBL" id="GFY53911.1"/>
    </source>
</evidence>
<proteinExistence type="predicted"/>
<dbReference type="OrthoDB" id="6457712at2759"/>
<accession>A0A8X7C206</accession>
<feature type="region of interest" description="Disordered" evidence="1">
    <location>
        <begin position="815"/>
        <end position="931"/>
    </location>
</feature>
<feature type="compositionally biased region" description="Basic and acidic residues" evidence="1">
    <location>
        <begin position="86"/>
        <end position="120"/>
    </location>
</feature>
<reference evidence="2" key="1">
    <citation type="submission" date="2020-08" db="EMBL/GenBank/DDBJ databases">
        <title>Multicomponent nature underlies the extraordinary mechanical properties of spider dragline silk.</title>
        <authorList>
            <person name="Kono N."/>
            <person name="Nakamura H."/>
            <person name="Mori M."/>
            <person name="Yoshida Y."/>
            <person name="Ohtoshi R."/>
            <person name="Malay A.D."/>
            <person name="Moran D.A.P."/>
            <person name="Tomita M."/>
            <person name="Numata K."/>
            <person name="Arakawa K."/>
        </authorList>
    </citation>
    <scope>NUCLEOTIDE SEQUENCE</scope>
</reference>
<evidence type="ECO:0000256" key="1">
    <source>
        <dbReference type="SAM" id="MobiDB-lite"/>
    </source>
</evidence>
<feature type="compositionally biased region" description="Polar residues" evidence="1">
    <location>
        <begin position="910"/>
        <end position="922"/>
    </location>
</feature>
<protein>
    <submittedName>
        <fullName evidence="2">Uncharacterized protein</fullName>
    </submittedName>
</protein>
<feature type="compositionally biased region" description="Basic and acidic residues" evidence="1">
    <location>
        <begin position="815"/>
        <end position="843"/>
    </location>
</feature>
<feature type="compositionally biased region" description="Basic and acidic residues" evidence="1">
    <location>
        <begin position="192"/>
        <end position="257"/>
    </location>
</feature>
<feature type="compositionally biased region" description="Polar residues" evidence="1">
    <location>
        <begin position="855"/>
        <end position="882"/>
    </location>
</feature>
<feature type="compositionally biased region" description="Acidic residues" evidence="1">
    <location>
        <begin position="900"/>
        <end position="909"/>
    </location>
</feature>
<feature type="compositionally biased region" description="Basic and acidic residues" evidence="1">
    <location>
        <begin position="19"/>
        <end position="29"/>
    </location>
</feature>
<feature type="compositionally biased region" description="Polar residues" evidence="1">
    <location>
        <begin position="1"/>
        <end position="18"/>
    </location>
</feature>
<feature type="region of interest" description="Disordered" evidence="1">
    <location>
        <begin position="182"/>
        <end position="272"/>
    </location>
</feature>
<dbReference type="EMBL" id="BMAV01009557">
    <property type="protein sequence ID" value="GFY53911.1"/>
    <property type="molecule type" value="Genomic_DNA"/>
</dbReference>
<organism evidence="2 3">
    <name type="scientific">Trichonephila inaurata madagascariensis</name>
    <dbReference type="NCBI Taxonomy" id="2747483"/>
    <lineage>
        <taxon>Eukaryota</taxon>
        <taxon>Metazoa</taxon>
        <taxon>Ecdysozoa</taxon>
        <taxon>Arthropoda</taxon>
        <taxon>Chelicerata</taxon>
        <taxon>Arachnida</taxon>
        <taxon>Araneae</taxon>
        <taxon>Araneomorphae</taxon>
        <taxon>Entelegynae</taxon>
        <taxon>Araneoidea</taxon>
        <taxon>Nephilidae</taxon>
        <taxon>Trichonephila</taxon>
        <taxon>Trichonephila inaurata</taxon>
    </lineage>
</organism>
<sequence>MDSYSKNGNDMDSFYQNRNEIDPYNKNGKEMNSYTKNGNEIDSYHKNGKEMDFFSKNGKEMDFYSPNENEMDSYNKKGKEMDSYAKNGKEMDSYNKNEKENSYTKNGKEMDSYSKNRKEMNSYTEKGNEMDFYTENGNEVDFFNKNKNKIDSEKERENKKDFYTENGNEVDFFNKNKNKMDFDKKRKNKIISNKERKNELDFDKNRNNEKDFDKERNDENNFDKKIMNKIDFDKKRKNEIDSEKQRKNEIDFDQERENEIEDFDKERKDDMDSYTKRKNKTKIHKRKTLGNKKYPKKKSTYGRKSKFRPKWYRRQKPKKHSKLARSQNFFLSKTCVEPYCVLNRYETEPESRLIKRTINQSNVTNGKNSKRSLIPTASYASLLARDLDSRKRVKNYIDSINEMGPESIKAEMIHEHAIVPTDSYHNLPNTLEELPSLKNKVNENIRTLRKRKQIEERGLLNSKIGPMTINSRLLISTPNYNATRLAPSSTERGVTKNHSNTEEMHLVKLVYKVKEEELDSIFSNANESFSTSKDQEPLTTPSLDEAVKYQNSMINQMLKAMNNKRKQHLGSTMKNDQRNNLVSPTNGQDLTEILQKAITPSTLVPIPKFVRPNSLPFKKKTPKTHSEYLKNNTSRSVMLNNFQKSLPQLENLYSILTSHKHGGKVPPHGTSKAELESSLLNLLKESGALDYLAEEARNSLTTPSAVTPSLLELLEMALFKYADLLMKNEVDSRKETDKGLEEKVVELEVESQVNKTYSTTPENQSKFSTKYLYSSNSSTTTTVESVFTTVEKPLNKSARVLAQLSKLYRAIKEKPLPMKNDTSGRRIRDSAEKQEKGIEPHDETTEETTTEDDTNGVSEASSDNSAETENLKSLRNNGTHANRGSRSHLKTTTISTAKDENDEGTDSDEITFTATIPENSSYEETTTEEQL</sequence>
<dbReference type="AlphaFoldDB" id="A0A8X7C206"/>
<feature type="compositionally biased region" description="Polar residues" evidence="1">
    <location>
        <begin position="30"/>
        <end position="40"/>
    </location>
</feature>
<comment type="caution">
    <text evidence="2">The sequence shown here is derived from an EMBL/GenBank/DDBJ whole genome shotgun (WGS) entry which is preliminary data.</text>
</comment>